<dbReference type="PIRSF" id="PIRSF002155">
    <property type="entry name" value="Ribosomal_L1"/>
    <property type="match status" value="1"/>
</dbReference>
<protein>
    <recommendedName>
        <fullName evidence="6">Ribosomal protein</fullName>
    </recommendedName>
</protein>
<dbReference type="InterPro" id="IPR023674">
    <property type="entry name" value="Ribosomal_uL1-like"/>
</dbReference>
<comment type="caution">
    <text evidence="4">The sequence shown here is derived from an EMBL/GenBank/DDBJ whole genome shotgun (WGS) entry which is preliminary data.</text>
</comment>
<comment type="similarity">
    <text evidence="1">Belongs to the universal ribosomal protein uL1 family.</text>
</comment>
<dbReference type="Gene3D" id="3.40.50.790">
    <property type="match status" value="1"/>
</dbReference>
<dbReference type="GO" id="GO:0003723">
    <property type="term" value="F:RNA binding"/>
    <property type="evidence" value="ECO:0007669"/>
    <property type="project" value="InterPro"/>
</dbReference>
<keyword evidence="3" id="KW-0687">Ribonucleoprotein</keyword>
<dbReference type="FunFam" id="3.40.50.790:FF:000001">
    <property type="entry name" value="50S ribosomal protein L1"/>
    <property type="match status" value="1"/>
</dbReference>
<dbReference type="CDD" id="cd00403">
    <property type="entry name" value="Ribosomal_L1"/>
    <property type="match status" value="1"/>
</dbReference>
<gene>
    <name evidence="4" type="ORF">IWQ60_002329</name>
</gene>
<keyword evidence="2" id="KW-0689">Ribosomal protein</keyword>
<dbReference type="SUPFAM" id="SSF56808">
    <property type="entry name" value="Ribosomal protein L1"/>
    <property type="match status" value="1"/>
</dbReference>
<evidence type="ECO:0008006" key="6">
    <source>
        <dbReference type="Google" id="ProtNLM"/>
    </source>
</evidence>
<evidence type="ECO:0000256" key="3">
    <source>
        <dbReference type="ARBA" id="ARBA00023274"/>
    </source>
</evidence>
<dbReference type="Gene3D" id="3.30.190.20">
    <property type="match status" value="1"/>
</dbReference>
<evidence type="ECO:0000256" key="1">
    <source>
        <dbReference type="ARBA" id="ARBA00010531"/>
    </source>
</evidence>
<keyword evidence="5" id="KW-1185">Reference proteome</keyword>
<dbReference type="InterPro" id="IPR002143">
    <property type="entry name" value="Ribosomal_uL1"/>
</dbReference>
<dbReference type="Proteomes" id="UP001150569">
    <property type="component" value="Unassembled WGS sequence"/>
</dbReference>
<evidence type="ECO:0000313" key="4">
    <source>
        <dbReference type="EMBL" id="KAJ1928119.1"/>
    </source>
</evidence>
<dbReference type="GO" id="GO:0006412">
    <property type="term" value="P:translation"/>
    <property type="evidence" value="ECO:0007669"/>
    <property type="project" value="InterPro"/>
</dbReference>
<evidence type="ECO:0000256" key="2">
    <source>
        <dbReference type="ARBA" id="ARBA00022980"/>
    </source>
</evidence>
<dbReference type="AlphaFoldDB" id="A0A9W8E128"/>
<dbReference type="Pfam" id="PF00687">
    <property type="entry name" value="Ribosomal_L1"/>
    <property type="match status" value="1"/>
</dbReference>
<dbReference type="GO" id="GO:0005762">
    <property type="term" value="C:mitochondrial large ribosomal subunit"/>
    <property type="evidence" value="ECO:0007669"/>
    <property type="project" value="TreeGrafter"/>
</dbReference>
<dbReference type="InterPro" id="IPR028364">
    <property type="entry name" value="Ribosomal_uL1/biogenesis"/>
</dbReference>
<dbReference type="OrthoDB" id="1747252at2759"/>
<organism evidence="4 5">
    <name type="scientific">Tieghemiomyces parasiticus</name>
    <dbReference type="NCBI Taxonomy" id="78921"/>
    <lineage>
        <taxon>Eukaryota</taxon>
        <taxon>Fungi</taxon>
        <taxon>Fungi incertae sedis</taxon>
        <taxon>Zoopagomycota</taxon>
        <taxon>Kickxellomycotina</taxon>
        <taxon>Dimargaritomycetes</taxon>
        <taxon>Dimargaritales</taxon>
        <taxon>Dimargaritaceae</taxon>
        <taxon>Tieghemiomyces</taxon>
    </lineage>
</organism>
<reference evidence="4" key="1">
    <citation type="submission" date="2022-07" db="EMBL/GenBank/DDBJ databases">
        <title>Phylogenomic reconstructions and comparative analyses of Kickxellomycotina fungi.</title>
        <authorList>
            <person name="Reynolds N.K."/>
            <person name="Stajich J.E."/>
            <person name="Barry K."/>
            <person name="Grigoriev I.V."/>
            <person name="Crous P."/>
            <person name="Smith M.E."/>
        </authorList>
    </citation>
    <scope>NUCLEOTIDE SEQUENCE</scope>
    <source>
        <strain evidence="4">RSA 861</strain>
    </source>
</reference>
<evidence type="ECO:0000313" key="5">
    <source>
        <dbReference type="Proteomes" id="UP001150569"/>
    </source>
</evidence>
<proteinExistence type="inferred from homology"/>
<dbReference type="EMBL" id="JANBPT010000087">
    <property type="protein sequence ID" value="KAJ1928119.1"/>
    <property type="molecule type" value="Genomic_DNA"/>
</dbReference>
<name>A0A9W8E128_9FUNG</name>
<dbReference type="InterPro" id="IPR016095">
    <property type="entry name" value="Ribosomal_uL1_3-a/b-sand"/>
</dbReference>
<sequence length="250" mass="27364">MSSPFRLLRALPAVRWSGITPTPVSYVPNRAYRLVNRNRTASKSEISSAITLEQAMPIIQAYAAGRPNYTMTLSIKCRKDRRTAPVRGTCVLPNSVTKDPRILVFAEGEHANVAIEAGAAIVGGAELLPQIIEEKLKFDKVLSTLEMLPTVAKIARFLGPKGLMPTRNKGTATDDLVAAMQLSRSALDYRMDQNYMVHCVIGKAGFTLEQIRENISTLLNEVRAHAPKKGLISDMTLTVRQGPGLPIRGI</sequence>
<dbReference type="GO" id="GO:0003735">
    <property type="term" value="F:structural constituent of ribosome"/>
    <property type="evidence" value="ECO:0007669"/>
    <property type="project" value="InterPro"/>
</dbReference>
<dbReference type="PANTHER" id="PTHR36427">
    <property type="entry name" value="54S RIBOSOMAL PROTEIN L1, MITOCHONDRIAL"/>
    <property type="match status" value="1"/>
</dbReference>
<accession>A0A9W8E128</accession>
<dbReference type="PANTHER" id="PTHR36427:SF3">
    <property type="entry name" value="LARGE RIBOSOMAL SUBUNIT PROTEIN UL1M"/>
    <property type="match status" value="1"/>
</dbReference>